<feature type="compositionally biased region" description="Basic and acidic residues" evidence="2">
    <location>
        <begin position="359"/>
        <end position="375"/>
    </location>
</feature>
<organism evidence="4 5">
    <name type="scientific">Acipenser oxyrinchus oxyrinchus</name>
    <dbReference type="NCBI Taxonomy" id="40147"/>
    <lineage>
        <taxon>Eukaryota</taxon>
        <taxon>Metazoa</taxon>
        <taxon>Chordata</taxon>
        <taxon>Craniata</taxon>
        <taxon>Vertebrata</taxon>
        <taxon>Euteleostomi</taxon>
        <taxon>Actinopterygii</taxon>
        <taxon>Chondrostei</taxon>
        <taxon>Acipenseriformes</taxon>
        <taxon>Acipenseridae</taxon>
        <taxon>Acipenser</taxon>
    </lineage>
</organism>
<dbReference type="GO" id="GO:0005085">
    <property type="term" value="F:guanyl-nucleotide exchange factor activity"/>
    <property type="evidence" value="ECO:0007669"/>
    <property type="project" value="InterPro"/>
</dbReference>
<evidence type="ECO:0000259" key="3">
    <source>
        <dbReference type="Pfam" id="PF01369"/>
    </source>
</evidence>
<proteinExistence type="predicted"/>
<evidence type="ECO:0000256" key="2">
    <source>
        <dbReference type="SAM" id="MobiDB-lite"/>
    </source>
</evidence>
<dbReference type="InterPro" id="IPR035999">
    <property type="entry name" value="Sec7_dom_sf"/>
</dbReference>
<dbReference type="PANTHER" id="PTHR13037:SF24">
    <property type="entry name" value="POLYCOMB PROTEIN PCL-RELATED"/>
    <property type="match status" value="1"/>
</dbReference>
<feature type="compositionally biased region" description="Basic and acidic residues" evidence="2">
    <location>
        <begin position="429"/>
        <end position="445"/>
    </location>
</feature>
<feature type="compositionally biased region" description="Acidic residues" evidence="2">
    <location>
        <begin position="523"/>
        <end position="532"/>
    </location>
</feature>
<feature type="compositionally biased region" description="Basic and acidic residues" evidence="2">
    <location>
        <begin position="327"/>
        <end position="343"/>
    </location>
</feature>
<comment type="caution">
    <text evidence="4">The sequence shown here is derived from an EMBL/GenBank/DDBJ whole genome shotgun (WGS) entry which is preliminary data.</text>
</comment>
<feature type="compositionally biased region" description="Pro residues" evidence="2">
    <location>
        <begin position="270"/>
        <end position="312"/>
    </location>
</feature>
<dbReference type="SUPFAM" id="SSF48425">
    <property type="entry name" value="Sec7 domain"/>
    <property type="match status" value="1"/>
</dbReference>
<feature type="compositionally biased region" description="Polar residues" evidence="2">
    <location>
        <begin position="447"/>
        <end position="458"/>
    </location>
</feature>
<evidence type="ECO:0000256" key="1">
    <source>
        <dbReference type="ARBA" id="ARBA00022581"/>
    </source>
</evidence>
<feature type="region of interest" description="Disordered" evidence="2">
    <location>
        <begin position="1"/>
        <end position="565"/>
    </location>
</feature>
<evidence type="ECO:0000313" key="5">
    <source>
        <dbReference type="Proteomes" id="UP001230051"/>
    </source>
</evidence>
<dbReference type="Pfam" id="PF01369">
    <property type="entry name" value="Sec7"/>
    <property type="match status" value="1"/>
</dbReference>
<evidence type="ECO:0000313" key="4">
    <source>
        <dbReference type="EMBL" id="KAK1154083.1"/>
    </source>
</evidence>
<feature type="compositionally biased region" description="Pro residues" evidence="2">
    <location>
        <begin position="170"/>
        <end position="263"/>
    </location>
</feature>
<feature type="domain" description="SEC7" evidence="3">
    <location>
        <begin position="565"/>
        <end position="620"/>
    </location>
</feature>
<sequence>MERDSEPLHQGEPLDNQDSGAQSQGGGGGEERGWDRGGNRAEGVGERREGGRDTEEAAGHWEPQGGDPNLGQDPGEERGPVEDSERGEGGGQDPAESWGESPLQGLDQPPWDSGSSGTDEEPLERSAASGERGSSVGGGSLDELSVTWTDNPLSRGEGGREGGAEGSHSPSPPPPPSASHSPSPPPPSPSPSPPSHSFSPPSPSPPPSPSASHSPSPPSPSPSPSPPSHSFSPPSPSPPPLLSASHPPSPPSPSPPSPSPPPSLSTSHSPSPPAPSPPSPSPPSHSFSPPSPSPPSPSPSHSPSPPPSPSPSPASIAVNQSDCYTETGDRETGDREGGVRDSETGDSEIGDSETGDSMTGDRETGDSMTGDRETEGSVIGDSETGDSVTGDSETGHSGLDREEVSEPALIPGSPGPSGEGGPVQGGAVGEREEGSSVQEQEREAQDCPSSSPEETPLTQAAEIHTADSTGAAEGPLCGPVERPLVTEDGASGNHGDASEGEGEGEEEGAEPGDLTPVMYFEGLDSDAADIESDSGPPPAQTGLGEAVGEPSGQSPPHVNGNKVDSEAARRLAARLFNLEGFKRGDVARHLYKNNEFSSVVAEEYLKFFDFSGQTLDQALR</sequence>
<feature type="compositionally biased region" description="Acidic residues" evidence="2">
    <location>
        <begin position="344"/>
        <end position="354"/>
    </location>
</feature>
<feature type="compositionally biased region" description="Basic and acidic residues" evidence="2">
    <location>
        <begin position="29"/>
        <end position="59"/>
    </location>
</feature>
<dbReference type="AlphaFoldDB" id="A0AAD8FSG7"/>
<dbReference type="InterPro" id="IPR000904">
    <property type="entry name" value="Sec7_dom"/>
</dbReference>
<feature type="compositionally biased region" description="Acidic residues" evidence="2">
    <location>
        <begin position="498"/>
        <end position="510"/>
    </location>
</feature>
<dbReference type="GO" id="GO:0032012">
    <property type="term" value="P:regulation of ARF protein signal transduction"/>
    <property type="evidence" value="ECO:0007669"/>
    <property type="project" value="InterPro"/>
</dbReference>
<keyword evidence="1" id="KW-0945">Host-virus interaction</keyword>
<gene>
    <name evidence="4" type="primary">Psd3</name>
    <name evidence="4" type="ORF">AOXY_G28850</name>
</gene>
<dbReference type="Proteomes" id="UP001230051">
    <property type="component" value="Unassembled WGS sequence"/>
</dbReference>
<dbReference type="PANTHER" id="PTHR13037">
    <property type="entry name" value="FORMIN"/>
    <property type="match status" value="1"/>
</dbReference>
<feature type="compositionally biased region" description="Basic and acidic residues" evidence="2">
    <location>
        <begin position="75"/>
        <end position="88"/>
    </location>
</feature>
<accession>A0AAD8FSG7</accession>
<dbReference type="EMBL" id="JAGXEW010000037">
    <property type="protein sequence ID" value="KAK1154083.1"/>
    <property type="molecule type" value="Genomic_DNA"/>
</dbReference>
<protein>
    <submittedName>
        <fullName evidence="4">PH and SEC7 domain-containing protein 1-like</fullName>
    </submittedName>
</protein>
<name>A0AAD8FSG7_ACIOX</name>
<feature type="compositionally biased region" description="Low complexity" evidence="2">
    <location>
        <begin position="125"/>
        <end position="134"/>
    </location>
</feature>
<dbReference type="PRINTS" id="PR01217">
    <property type="entry name" value="PRICHEXTENSN"/>
</dbReference>
<feature type="compositionally biased region" description="Gly residues" evidence="2">
    <location>
        <begin position="415"/>
        <end position="428"/>
    </location>
</feature>
<keyword evidence="5" id="KW-1185">Reference proteome</keyword>
<reference evidence="4" key="1">
    <citation type="submission" date="2022-02" db="EMBL/GenBank/DDBJ databases">
        <title>Atlantic sturgeon de novo genome assembly.</title>
        <authorList>
            <person name="Stock M."/>
            <person name="Klopp C."/>
            <person name="Guiguen Y."/>
            <person name="Cabau C."/>
            <person name="Parinello H."/>
            <person name="Santidrian Yebra-Pimentel E."/>
            <person name="Kuhl H."/>
            <person name="Dirks R.P."/>
            <person name="Guessner J."/>
            <person name="Wuertz S."/>
            <person name="Du K."/>
            <person name="Schartl M."/>
        </authorList>
    </citation>
    <scope>NUCLEOTIDE SEQUENCE</scope>
    <source>
        <strain evidence="4">STURGEONOMICS-FGT-2020</strain>
        <tissue evidence="4">Whole blood</tissue>
    </source>
</reference>